<evidence type="ECO:0000256" key="1">
    <source>
        <dbReference type="SAM" id="MobiDB-lite"/>
    </source>
</evidence>
<proteinExistence type="predicted"/>
<dbReference type="Proteomes" id="UP000185657">
    <property type="component" value="Unassembled WGS sequence"/>
</dbReference>
<keyword evidence="4" id="KW-1185">Reference proteome</keyword>
<dbReference type="Proteomes" id="UP000185680">
    <property type="component" value="Chromosome"/>
</dbReference>
<dbReference type="AlphaFoldDB" id="A0A167GX27"/>
<reference evidence="3 4" key="1">
    <citation type="submission" date="2016-02" db="EMBL/GenBank/DDBJ databases">
        <title>Draft genome sequence of Hydrogenophaga sp. LPB0072.</title>
        <authorList>
            <person name="Shin S.-K."/>
            <person name="Yi H."/>
        </authorList>
    </citation>
    <scope>NUCLEOTIDE SEQUENCE [LARGE SCALE GENOMIC DNA]</scope>
    <source>
        <strain evidence="3 4">LPB0072</strain>
    </source>
</reference>
<dbReference type="EMBL" id="LVWD01000034">
    <property type="protein sequence ID" value="OAD39985.1"/>
    <property type="molecule type" value="Genomic_DNA"/>
</dbReference>
<name>A0A167GX27_9BURK</name>
<protein>
    <recommendedName>
        <fullName evidence="6">Lipocalin-like domain-containing protein</fullName>
    </recommendedName>
</protein>
<evidence type="ECO:0000313" key="5">
    <source>
        <dbReference type="Proteomes" id="UP000185680"/>
    </source>
</evidence>
<dbReference type="KEGG" id="hyl:LPB072_08020"/>
<evidence type="ECO:0008006" key="6">
    <source>
        <dbReference type="Google" id="ProtNLM"/>
    </source>
</evidence>
<feature type="region of interest" description="Disordered" evidence="1">
    <location>
        <begin position="8"/>
        <end position="29"/>
    </location>
</feature>
<organism evidence="2 5">
    <name type="scientific">Hydrogenophaga crassostreae</name>
    <dbReference type="NCBI Taxonomy" id="1763535"/>
    <lineage>
        <taxon>Bacteria</taxon>
        <taxon>Pseudomonadati</taxon>
        <taxon>Pseudomonadota</taxon>
        <taxon>Betaproteobacteria</taxon>
        <taxon>Burkholderiales</taxon>
        <taxon>Comamonadaceae</taxon>
        <taxon>Hydrogenophaga</taxon>
    </lineage>
</organism>
<reference evidence="2 5" key="2">
    <citation type="submission" date="2016-10" db="EMBL/GenBank/DDBJ databases">
        <title>Hydorgenophaga sp. LPB0072 isolated from gastropod.</title>
        <authorList>
            <person name="Kim E."/>
            <person name="Yi H."/>
        </authorList>
    </citation>
    <scope>NUCLEOTIDE SEQUENCE [LARGE SCALE GENOMIC DNA]</scope>
    <source>
        <strain evidence="2 5">LPB0072</strain>
    </source>
</reference>
<evidence type="ECO:0000313" key="3">
    <source>
        <dbReference type="EMBL" id="OAD39985.1"/>
    </source>
</evidence>
<accession>A0A167GX27</accession>
<feature type="compositionally biased region" description="Polar residues" evidence="1">
    <location>
        <begin position="16"/>
        <end position="29"/>
    </location>
</feature>
<gene>
    <name evidence="2" type="ORF">LPB072_08020</name>
    <name evidence="3" type="ORF">LPB72_17515</name>
</gene>
<dbReference type="EMBL" id="CP017476">
    <property type="protein sequence ID" value="AOW12797.1"/>
    <property type="molecule type" value="Genomic_DNA"/>
</dbReference>
<evidence type="ECO:0000313" key="4">
    <source>
        <dbReference type="Proteomes" id="UP000185657"/>
    </source>
</evidence>
<sequence length="173" mass="17797">MVLVLSGCGDARGAENTGNDPTGGSSTNGPAAAALSKYLGTWRSVCDKVNSKESEQATITISAAGAGMSQLRFTNRMAVYEGTACSGTPVVGTASGTFTFMGKKQVGKAAVDKVVVRLAGVDAPNASVVPRESKDLLAIINSRLYTGSVEVSAPRDGAGYPVDLWMDFPSTKQ</sequence>
<evidence type="ECO:0000313" key="2">
    <source>
        <dbReference type="EMBL" id="AOW12797.1"/>
    </source>
</evidence>